<dbReference type="InterPro" id="IPR036390">
    <property type="entry name" value="WH_DNA-bd_sf"/>
</dbReference>
<evidence type="ECO:0000256" key="3">
    <source>
        <dbReference type="ARBA" id="ARBA00023163"/>
    </source>
</evidence>
<dbReference type="Gene3D" id="3.40.1410.10">
    <property type="entry name" value="Chorismate lyase-like"/>
    <property type="match status" value="1"/>
</dbReference>
<gene>
    <name evidence="5" type="ORF">FFZ77_19905</name>
</gene>
<dbReference type="EMBL" id="VDEQ01000218">
    <property type="protein sequence ID" value="MQS37808.1"/>
    <property type="molecule type" value="Genomic_DNA"/>
</dbReference>
<evidence type="ECO:0000313" key="6">
    <source>
        <dbReference type="Proteomes" id="UP000460558"/>
    </source>
</evidence>
<dbReference type="InterPro" id="IPR000524">
    <property type="entry name" value="Tscrpt_reg_HTH_GntR"/>
</dbReference>
<evidence type="ECO:0000313" key="5">
    <source>
        <dbReference type="EMBL" id="MQS37808.1"/>
    </source>
</evidence>
<comment type="caution">
    <text evidence="5">The sequence shown here is derived from an EMBL/GenBank/DDBJ whole genome shotgun (WGS) entry which is preliminary data.</text>
</comment>
<dbReference type="PRINTS" id="PR00035">
    <property type="entry name" value="HTHGNTR"/>
</dbReference>
<dbReference type="PANTHER" id="PTHR44846">
    <property type="entry name" value="MANNOSYL-D-GLYCERATE TRANSPORT/METABOLISM SYSTEM REPRESSOR MNGR-RELATED"/>
    <property type="match status" value="1"/>
</dbReference>
<evidence type="ECO:0000259" key="4">
    <source>
        <dbReference type="PROSITE" id="PS50949"/>
    </source>
</evidence>
<sequence>MSFQLQSVKAIPGVRFRAILGHCQGLALKSYRTGREEVGVRGYRDLADDLRRRIEEGEFRAGTTLPPIIALMDEYGMARQTVRSALAELANQGFVVVRKKLGTLVRDRSVVRIPLSRYGSVMRPGRDRGPWEAACAAQGLNGRMAVADVERLRADDDLAALLGLLPGADLVYRRRNALIGEEIIQVQHAWYPKAIAEQAGISGRNKVVGGVFGALIAAGLPPVSADERVTSGMPTAHEVSQLQIGTAVPVLRVQRITRTTGGEVLELLRVVAPADKIELIYDALPLGRRPDLKPE</sequence>
<dbReference type="SUPFAM" id="SSF64288">
    <property type="entry name" value="Chorismate lyase-like"/>
    <property type="match status" value="1"/>
</dbReference>
<dbReference type="Pfam" id="PF07702">
    <property type="entry name" value="UTRA"/>
    <property type="match status" value="1"/>
</dbReference>
<evidence type="ECO:0000256" key="1">
    <source>
        <dbReference type="ARBA" id="ARBA00023015"/>
    </source>
</evidence>
<keyword evidence="6" id="KW-1185">Reference proteome</keyword>
<dbReference type="Gene3D" id="1.10.10.10">
    <property type="entry name" value="Winged helix-like DNA-binding domain superfamily/Winged helix DNA-binding domain"/>
    <property type="match status" value="1"/>
</dbReference>
<name>A0ABW9NWX4_9ACTN</name>
<keyword evidence="2" id="KW-0238">DNA-binding</keyword>
<dbReference type="PROSITE" id="PS50949">
    <property type="entry name" value="HTH_GNTR"/>
    <property type="match status" value="1"/>
</dbReference>
<protein>
    <submittedName>
        <fullName evidence="5">GntR family transcriptional regulator</fullName>
    </submittedName>
</protein>
<dbReference type="InterPro" id="IPR011663">
    <property type="entry name" value="UTRA"/>
</dbReference>
<dbReference type="SUPFAM" id="SSF46785">
    <property type="entry name" value="Winged helix' DNA-binding domain"/>
    <property type="match status" value="1"/>
</dbReference>
<dbReference type="SMART" id="SM00345">
    <property type="entry name" value="HTH_GNTR"/>
    <property type="match status" value="1"/>
</dbReference>
<proteinExistence type="predicted"/>
<keyword evidence="1" id="KW-0805">Transcription regulation</keyword>
<dbReference type="Proteomes" id="UP000460558">
    <property type="component" value="Unassembled WGS sequence"/>
</dbReference>
<reference evidence="5 6" key="1">
    <citation type="submission" date="2019-06" db="EMBL/GenBank/DDBJ databases">
        <title>Comparative genomics and metabolomics analyses of clavulanic acid producing Streptomyces species provides insight into specialized metabolism and evolution of beta-lactam biosynthetic gene clusters.</title>
        <authorList>
            <person name="Moore M.A."/>
            <person name="Cruz-Morales P."/>
            <person name="Barona Gomez F."/>
            <person name="Kapil T."/>
        </authorList>
    </citation>
    <scope>NUCLEOTIDE SEQUENCE [LARGE SCALE GENOMIC DNA]</scope>
    <source>
        <strain evidence="5 6">T-272</strain>
    </source>
</reference>
<dbReference type="Pfam" id="PF00392">
    <property type="entry name" value="GntR"/>
    <property type="match status" value="1"/>
</dbReference>
<dbReference type="InterPro" id="IPR028978">
    <property type="entry name" value="Chorismate_lyase_/UTRA_dom_sf"/>
</dbReference>
<keyword evidence="3" id="KW-0804">Transcription</keyword>
<evidence type="ECO:0000256" key="2">
    <source>
        <dbReference type="ARBA" id="ARBA00023125"/>
    </source>
</evidence>
<dbReference type="InterPro" id="IPR036388">
    <property type="entry name" value="WH-like_DNA-bd_sf"/>
</dbReference>
<dbReference type="SMART" id="SM00866">
    <property type="entry name" value="UTRA"/>
    <property type="match status" value="1"/>
</dbReference>
<feature type="domain" description="HTH gntR-type" evidence="4">
    <location>
        <begin position="40"/>
        <end position="108"/>
    </location>
</feature>
<organism evidence="5 6">
    <name type="scientific">Streptomyces katsurahamanus</name>
    <dbReference type="NCBI Taxonomy" id="2577098"/>
    <lineage>
        <taxon>Bacteria</taxon>
        <taxon>Bacillati</taxon>
        <taxon>Actinomycetota</taxon>
        <taxon>Actinomycetes</taxon>
        <taxon>Kitasatosporales</taxon>
        <taxon>Streptomycetaceae</taxon>
        <taxon>Streptomyces</taxon>
    </lineage>
</organism>
<dbReference type="PANTHER" id="PTHR44846:SF17">
    <property type="entry name" value="GNTR-FAMILY TRANSCRIPTIONAL REGULATOR"/>
    <property type="match status" value="1"/>
</dbReference>
<dbReference type="CDD" id="cd07377">
    <property type="entry name" value="WHTH_GntR"/>
    <property type="match status" value="1"/>
</dbReference>
<dbReference type="InterPro" id="IPR050679">
    <property type="entry name" value="Bact_HTH_transcr_reg"/>
</dbReference>
<accession>A0ABW9NWX4</accession>